<evidence type="ECO:0000256" key="1">
    <source>
        <dbReference type="SAM" id="Phobius"/>
    </source>
</evidence>
<protein>
    <submittedName>
        <fullName evidence="2">Uncharacterized protein</fullName>
    </submittedName>
</protein>
<comment type="caution">
    <text evidence="2">The sequence shown here is derived from an EMBL/GenBank/DDBJ whole genome shotgun (WGS) entry which is preliminary data.</text>
</comment>
<name>U1Y9Z0_ANEAE</name>
<organism evidence="2 3">
    <name type="scientific">Aneurinibacillus aneurinilyticus ATCC 12856</name>
    <dbReference type="NCBI Taxonomy" id="649747"/>
    <lineage>
        <taxon>Bacteria</taxon>
        <taxon>Bacillati</taxon>
        <taxon>Bacillota</taxon>
        <taxon>Bacilli</taxon>
        <taxon>Bacillales</taxon>
        <taxon>Paenibacillaceae</taxon>
        <taxon>Aneurinibacillus group</taxon>
        <taxon>Aneurinibacillus</taxon>
    </lineage>
</organism>
<keyword evidence="1" id="KW-0472">Membrane</keyword>
<dbReference type="STRING" id="649747.HMPREF0083_04305"/>
<proteinExistence type="predicted"/>
<dbReference type="Proteomes" id="UP000016511">
    <property type="component" value="Unassembled WGS sequence"/>
</dbReference>
<feature type="transmembrane region" description="Helical" evidence="1">
    <location>
        <begin position="26"/>
        <end position="46"/>
    </location>
</feature>
<reference evidence="2 3" key="1">
    <citation type="submission" date="2013-08" db="EMBL/GenBank/DDBJ databases">
        <authorList>
            <person name="Weinstock G."/>
            <person name="Sodergren E."/>
            <person name="Wylie T."/>
            <person name="Fulton L."/>
            <person name="Fulton R."/>
            <person name="Fronick C."/>
            <person name="O'Laughlin M."/>
            <person name="Godfrey J."/>
            <person name="Miner T."/>
            <person name="Herter B."/>
            <person name="Appelbaum E."/>
            <person name="Cordes M."/>
            <person name="Lek S."/>
            <person name="Wollam A."/>
            <person name="Pepin K.H."/>
            <person name="Palsikar V.B."/>
            <person name="Mitreva M."/>
            <person name="Wilson R.K."/>
        </authorList>
    </citation>
    <scope>NUCLEOTIDE SEQUENCE [LARGE SCALE GENOMIC DNA]</scope>
    <source>
        <strain evidence="2 3">ATCC 12856</strain>
    </source>
</reference>
<keyword evidence="1" id="KW-1133">Transmembrane helix</keyword>
<sequence length="65" mass="7763">MHKICNDYLLPLFSTFKFIHRSLPSMLLNIQIWQNVFLCMIGFIFCGKIKETSRSHIQQGDMIWE</sequence>
<dbReference type="AlphaFoldDB" id="U1Y9Z0"/>
<dbReference type="EMBL" id="AWSJ01000259">
    <property type="protein sequence ID" value="ERI07636.1"/>
    <property type="molecule type" value="Genomic_DNA"/>
</dbReference>
<evidence type="ECO:0000313" key="3">
    <source>
        <dbReference type="Proteomes" id="UP000016511"/>
    </source>
</evidence>
<keyword evidence="1" id="KW-0812">Transmembrane</keyword>
<dbReference type="HOGENOM" id="CLU_2840137_0_0_9"/>
<gene>
    <name evidence="2" type="ORF">HMPREF0083_04305</name>
</gene>
<accession>U1Y9Z0</accession>
<evidence type="ECO:0000313" key="2">
    <source>
        <dbReference type="EMBL" id="ERI07636.1"/>
    </source>
</evidence>
<keyword evidence="3" id="KW-1185">Reference proteome</keyword>